<evidence type="ECO:0000313" key="1">
    <source>
        <dbReference type="EMBL" id="KAK8524295.1"/>
    </source>
</evidence>
<name>A0ABR2CVA3_9ROSI</name>
<sequence>MPSAMKSVVVLFAWPGFLLLAFILCVTHSLAFHYLLQRKANTQVSIPPLCFFYLHIKSRFSSLGRRCIWQLRQHFFPAP</sequence>
<protein>
    <recommendedName>
        <fullName evidence="3">Secreted peptide</fullName>
    </recommendedName>
</protein>
<dbReference type="EMBL" id="JBBPBM010000041">
    <property type="protein sequence ID" value="KAK8524295.1"/>
    <property type="molecule type" value="Genomic_DNA"/>
</dbReference>
<proteinExistence type="predicted"/>
<evidence type="ECO:0000313" key="2">
    <source>
        <dbReference type="Proteomes" id="UP001472677"/>
    </source>
</evidence>
<gene>
    <name evidence="1" type="ORF">V6N12_029162</name>
</gene>
<accession>A0ABR2CVA3</accession>
<evidence type="ECO:0008006" key="3">
    <source>
        <dbReference type="Google" id="ProtNLM"/>
    </source>
</evidence>
<dbReference type="Proteomes" id="UP001472677">
    <property type="component" value="Unassembled WGS sequence"/>
</dbReference>
<comment type="caution">
    <text evidence="1">The sequence shown here is derived from an EMBL/GenBank/DDBJ whole genome shotgun (WGS) entry which is preliminary data.</text>
</comment>
<reference evidence="1 2" key="1">
    <citation type="journal article" date="2024" name="G3 (Bethesda)">
        <title>Genome assembly of Hibiscus sabdariffa L. provides insights into metabolisms of medicinal natural products.</title>
        <authorList>
            <person name="Kim T."/>
        </authorList>
    </citation>
    <scope>NUCLEOTIDE SEQUENCE [LARGE SCALE GENOMIC DNA]</scope>
    <source>
        <strain evidence="1">TK-2024</strain>
        <tissue evidence="1">Old leaves</tissue>
    </source>
</reference>
<keyword evidence="2" id="KW-1185">Reference proteome</keyword>
<organism evidence="1 2">
    <name type="scientific">Hibiscus sabdariffa</name>
    <name type="common">roselle</name>
    <dbReference type="NCBI Taxonomy" id="183260"/>
    <lineage>
        <taxon>Eukaryota</taxon>
        <taxon>Viridiplantae</taxon>
        <taxon>Streptophyta</taxon>
        <taxon>Embryophyta</taxon>
        <taxon>Tracheophyta</taxon>
        <taxon>Spermatophyta</taxon>
        <taxon>Magnoliopsida</taxon>
        <taxon>eudicotyledons</taxon>
        <taxon>Gunneridae</taxon>
        <taxon>Pentapetalae</taxon>
        <taxon>rosids</taxon>
        <taxon>malvids</taxon>
        <taxon>Malvales</taxon>
        <taxon>Malvaceae</taxon>
        <taxon>Malvoideae</taxon>
        <taxon>Hibiscus</taxon>
    </lineage>
</organism>